<dbReference type="InterPro" id="IPR018247">
    <property type="entry name" value="EF_Hand_1_Ca_BS"/>
</dbReference>
<dbReference type="PROSITE" id="PS51892">
    <property type="entry name" value="SUBTILASE"/>
    <property type="match status" value="1"/>
</dbReference>
<dbReference type="Pfam" id="PF05922">
    <property type="entry name" value="Inhibitor_I9"/>
    <property type="match status" value="1"/>
</dbReference>
<dbReference type="PROSITE" id="PS00448">
    <property type="entry name" value="CLOS_CELLULOSOME_RPT"/>
    <property type="match status" value="1"/>
</dbReference>
<feature type="active site" description="Charge relay system" evidence="8">
    <location>
        <position position="281"/>
    </location>
</feature>
<dbReference type="InterPro" id="IPR010259">
    <property type="entry name" value="S8pro/Inhibitor_I9"/>
</dbReference>
<evidence type="ECO:0000256" key="7">
    <source>
        <dbReference type="ARBA" id="ARBA00022825"/>
    </source>
</evidence>
<feature type="active site" description="Charge relay system" evidence="8">
    <location>
        <position position="229"/>
    </location>
</feature>
<reference evidence="13 14" key="1">
    <citation type="submission" date="2023-03" db="EMBL/GenBank/DDBJ databases">
        <title>Bacillus Genome Sequencing.</title>
        <authorList>
            <person name="Dunlap C."/>
        </authorList>
    </citation>
    <scope>NUCLEOTIDE SEQUENCE [LARGE SCALE GENOMIC DNA]</scope>
    <source>
        <strain evidence="13 14">B-23453</strain>
    </source>
</reference>
<feature type="chain" id="PRO_5045727891" evidence="11">
    <location>
        <begin position="39"/>
        <end position="1380"/>
    </location>
</feature>
<dbReference type="SUPFAM" id="SSF52025">
    <property type="entry name" value="PA domain"/>
    <property type="match status" value="1"/>
</dbReference>
<evidence type="ECO:0000256" key="2">
    <source>
        <dbReference type="ARBA" id="ARBA00022512"/>
    </source>
</evidence>
<evidence type="ECO:0000256" key="4">
    <source>
        <dbReference type="ARBA" id="ARBA00022670"/>
    </source>
</evidence>
<protein>
    <submittedName>
        <fullName evidence="13">S8 family serine peptidase</fullName>
    </submittedName>
</protein>
<dbReference type="InterPro" id="IPR003137">
    <property type="entry name" value="PA_domain"/>
</dbReference>
<dbReference type="InterPro" id="IPR000209">
    <property type="entry name" value="Peptidase_S8/S53_dom"/>
</dbReference>
<keyword evidence="5 11" id="KW-0732">Signal</keyword>
<name>A0ABU6MKW3_9BACI</name>
<keyword evidence="2" id="KW-0134">Cell wall</keyword>
<evidence type="ECO:0000313" key="14">
    <source>
        <dbReference type="Proteomes" id="UP001341444"/>
    </source>
</evidence>
<evidence type="ECO:0000256" key="3">
    <source>
        <dbReference type="ARBA" id="ARBA00022525"/>
    </source>
</evidence>
<dbReference type="Gene3D" id="2.60.40.1710">
    <property type="entry name" value="Subtilisin-like superfamily"/>
    <property type="match status" value="1"/>
</dbReference>
<dbReference type="SUPFAM" id="SSF52743">
    <property type="entry name" value="Subtilisin-like"/>
    <property type="match status" value="1"/>
</dbReference>
<comment type="similarity">
    <text evidence="1 8 9">Belongs to the peptidase S8 family.</text>
</comment>
<dbReference type="PROSITE" id="PS00018">
    <property type="entry name" value="EF_HAND_1"/>
    <property type="match status" value="1"/>
</dbReference>
<gene>
    <name evidence="13" type="ORF">P4T90_19955</name>
</gene>
<evidence type="ECO:0000256" key="6">
    <source>
        <dbReference type="ARBA" id="ARBA00022801"/>
    </source>
</evidence>
<dbReference type="InterPro" id="IPR050131">
    <property type="entry name" value="Peptidase_S8_subtilisin-like"/>
</dbReference>
<dbReference type="CDD" id="cd14254">
    <property type="entry name" value="Dockerin_II"/>
    <property type="match status" value="1"/>
</dbReference>
<dbReference type="Proteomes" id="UP001341444">
    <property type="component" value="Unassembled WGS sequence"/>
</dbReference>
<feature type="domain" description="Dockerin" evidence="12">
    <location>
        <begin position="1296"/>
        <end position="1360"/>
    </location>
</feature>
<keyword evidence="7 8" id="KW-0720">Serine protease</keyword>
<dbReference type="Pfam" id="PF02225">
    <property type="entry name" value="PA"/>
    <property type="match status" value="1"/>
</dbReference>
<dbReference type="PROSITE" id="PS00136">
    <property type="entry name" value="SUBTILASE_ASP"/>
    <property type="match status" value="1"/>
</dbReference>
<evidence type="ECO:0000256" key="1">
    <source>
        <dbReference type="ARBA" id="ARBA00011073"/>
    </source>
</evidence>
<dbReference type="PROSITE" id="PS51766">
    <property type="entry name" value="DOCKERIN"/>
    <property type="match status" value="1"/>
</dbReference>
<dbReference type="RefSeq" id="WP_066269349.1">
    <property type="nucleotide sequence ID" value="NZ_JARMAB010000031.1"/>
</dbReference>
<dbReference type="PRINTS" id="PR00723">
    <property type="entry name" value="SUBTILISIN"/>
</dbReference>
<evidence type="ECO:0000256" key="10">
    <source>
        <dbReference type="SAM" id="MobiDB-lite"/>
    </source>
</evidence>
<dbReference type="PANTHER" id="PTHR43806">
    <property type="entry name" value="PEPTIDASE S8"/>
    <property type="match status" value="1"/>
</dbReference>
<dbReference type="InterPro" id="IPR023827">
    <property type="entry name" value="Peptidase_S8_Asp-AS"/>
</dbReference>
<keyword evidence="6 8" id="KW-0378">Hydrolase</keyword>
<dbReference type="Gene3D" id="3.40.50.200">
    <property type="entry name" value="Peptidase S8/S53 domain"/>
    <property type="match status" value="1"/>
</dbReference>
<dbReference type="InterPro" id="IPR036439">
    <property type="entry name" value="Dockerin_dom_sf"/>
</dbReference>
<keyword evidence="4 8" id="KW-0645">Protease</keyword>
<evidence type="ECO:0000256" key="8">
    <source>
        <dbReference type="PROSITE-ProRule" id="PRU01240"/>
    </source>
</evidence>
<dbReference type="Gene3D" id="3.50.30.30">
    <property type="match status" value="1"/>
</dbReference>
<dbReference type="Pfam" id="PF00404">
    <property type="entry name" value="Dockerin_1"/>
    <property type="match status" value="1"/>
</dbReference>
<keyword evidence="3" id="KW-0964">Secreted</keyword>
<organism evidence="13 14">
    <name type="scientific">Heyndrickxia acidicola</name>
    <dbReference type="NCBI Taxonomy" id="209389"/>
    <lineage>
        <taxon>Bacteria</taxon>
        <taxon>Bacillati</taxon>
        <taxon>Bacillota</taxon>
        <taxon>Bacilli</taxon>
        <taxon>Bacillales</taxon>
        <taxon>Bacillaceae</taxon>
        <taxon>Heyndrickxia</taxon>
    </lineage>
</organism>
<dbReference type="InterPro" id="IPR002105">
    <property type="entry name" value="Dockerin_1_rpt"/>
</dbReference>
<keyword evidence="14" id="KW-1185">Reference proteome</keyword>
<feature type="active site" description="Charge relay system" evidence="8">
    <location>
        <position position="603"/>
    </location>
</feature>
<dbReference type="Pfam" id="PF00082">
    <property type="entry name" value="Peptidase_S8"/>
    <property type="match status" value="1"/>
</dbReference>
<dbReference type="InterPro" id="IPR022398">
    <property type="entry name" value="Peptidase_S8_His-AS"/>
</dbReference>
<feature type="region of interest" description="Disordered" evidence="10">
    <location>
        <begin position="181"/>
        <end position="202"/>
    </location>
</feature>
<dbReference type="InterPro" id="IPR034213">
    <property type="entry name" value="S8_Vpr-like"/>
</dbReference>
<proteinExistence type="inferred from homology"/>
<dbReference type="CDD" id="cd07474">
    <property type="entry name" value="Peptidases_S8_subtilisin_Vpr-like"/>
    <property type="match status" value="1"/>
</dbReference>
<dbReference type="InterPro" id="IPR023828">
    <property type="entry name" value="Peptidase_S8_Ser-AS"/>
</dbReference>
<dbReference type="PANTHER" id="PTHR43806:SF65">
    <property type="entry name" value="SERINE PROTEASE APRX"/>
    <property type="match status" value="1"/>
</dbReference>
<dbReference type="SUPFAM" id="SSF63446">
    <property type="entry name" value="Type I dockerin domain"/>
    <property type="match status" value="1"/>
</dbReference>
<dbReference type="InterPro" id="IPR016134">
    <property type="entry name" value="Dockerin_dom"/>
</dbReference>
<dbReference type="EMBL" id="JARMAB010000031">
    <property type="protein sequence ID" value="MED1205328.1"/>
    <property type="molecule type" value="Genomic_DNA"/>
</dbReference>
<evidence type="ECO:0000256" key="9">
    <source>
        <dbReference type="RuleBase" id="RU003355"/>
    </source>
</evidence>
<dbReference type="PROSITE" id="PS00137">
    <property type="entry name" value="SUBTILASE_HIS"/>
    <property type="match status" value="1"/>
</dbReference>
<dbReference type="PROSITE" id="PS00138">
    <property type="entry name" value="SUBTILASE_SER"/>
    <property type="match status" value="1"/>
</dbReference>
<dbReference type="CDD" id="cd02133">
    <property type="entry name" value="PA_C5a_like"/>
    <property type="match status" value="1"/>
</dbReference>
<dbReference type="InterPro" id="IPR036852">
    <property type="entry name" value="Peptidase_S8/S53_dom_sf"/>
</dbReference>
<comment type="caution">
    <text evidence="13">The sequence shown here is derived from an EMBL/GenBank/DDBJ whole genome shotgun (WGS) entry which is preliminary data.</text>
</comment>
<dbReference type="InterPro" id="IPR015500">
    <property type="entry name" value="Peptidase_S8_subtilisin-rel"/>
</dbReference>
<dbReference type="Gene3D" id="2.60.40.4130">
    <property type="match status" value="1"/>
</dbReference>
<sequence>MKSRKKLMKKATAFTLGAGLVYSSLTTLNISMPTKVHAATNTTAETILAKLTPEQRQALKQLTADNKSGLFLNSDVNTDSSKPVSVIVEFKSKPHKVAVLQSAVQGKSLTDGQAKSDVDADHQTFQNDLQSAFKTKSDGSYKVKREYKNAFNGVALEVPANKLKELVKSSAVQAIYSDSKVTVEPPEKEAQPSKEAQGQGMSEENSYLNINKLHQEGYTGKGVKVAVLDTGVDYNHPDIKAAYKGGYDFVDNDNDPMETTYADWVKAGKPGGDPTAYETEHGTHVSGTIVGQGKNDSPYATTGIAPDADLYVYRVLGPGGSGSTENIMAGIDKAVADGMDVMNLSLGANYNDPLYPDSIAINNAVLSGVTAVVAAGNSGNGMYTVGSPGGAALALTVGASDVPEQIPTMKGHLDSMNSDMRLLAKGFSDTISDFAGKSLPIVSVGGYGQASDYTGLDVKGKVVLVQRGTSTINDKILQAKLNGAAAILIYDNVTTEDYMPFYLGEGTDFIPSFNLTNADGLALKQKIAAGSTQFSFSDPGSFSTTGDNLADFSSRGPSRVTYDIKPEVTAPGVSVLSTVPGFVHSPDNPADYKYAYERMSGTSMATPEVAGIAALLLQAHPYLQPEDVKSILMNTADPLSKTYSVFEEGAGRVDPEKAIESTMEIKVKENTPTIINGREKQIKEDTGALSFGNETFTGKDITDSRSISFKNYGKNAKNFDVSVTYQTDARGSKDAQKNGVTVDTVKSIKVPGNSEVTKKVTLTIPKTAEKGIYEGYIVYTNHDNPSETYRIPFGVHFVEEGFQDVSLDRLTMTSDRNNLTNPFFNPYNYGSFTLKSHMRYIDAVVEDASTGKDVGYLGTMDGTQFDEGVPYRFNAFMGFYYPFTNDPSNPISSHEILAPQGHYKLKLIGYDDAGRSFTASQDMFIDNTMPDKYDVQVEGEKAGNPFVEYKPGQQTVPVTASIHDQMINTMKSAGFNTDQSKNGIWYYYNSPWPSGQLTLDAKGNGQDDIAMDPSSQVLNLRFEGIDAAGNSYGRKQYFFVQNDTPYVYGQPNTATRLNQVNAHIGDTVTITLTANNVNKVKQAAYSFSTYTEDTNIVGISLNPKAKKLGGKLDVKTTNSNDTVNTNVNVAFDGTSEVSGDIPMVDVTLQIPDMKDIAPVSSFRTVTSTFTSTDNTVTSPFTYVAPINILPDFSSVIGYIHADGLLDANGDYDYSKDYTKVGANVTIQDSNGKTYTSTMDKYGQFYATGLPVTRDMFTLIEDIPGHFTMYDHFTGAYKTMDGEDYGIYKRLGTETVDQAIGGDVNKDNVIDIQDALAIQTYWGTNKRSADINDDGIVDAKDFAFVEKNFGMQNPTVDNAPKPQLKYKGKTLADIKNELGIK</sequence>
<feature type="signal peptide" evidence="11">
    <location>
        <begin position="1"/>
        <end position="38"/>
    </location>
</feature>
<evidence type="ECO:0000313" key="13">
    <source>
        <dbReference type="EMBL" id="MED1205328.1"/>
    </source>
</evidence>
<dbReference type="InterPro" id="IPR046450">
    <property type="entry name" value="PA_dom_sf"/>
</dbReference>
<evidence type="ECO:0000256" key="5">
    <source>
        <dbReference type="ARBA" id="ARBA00022729"/>
    </source>
</evidence>
<accession>A0ABU6MKW3</accession>
<evidence type="ECO:0000256" key="11">
    <source>
        <dbReference type="SAM" id="SignalP"/>
    </source>
</evidence>
<evidence type="ECO:0000259" key="12">
    <source>
        <dbReference type="PROSITE" id="PS51766"/>
    </source>
</evidence>